<accession>A0ABW7DJY9</accession>
<feature type="region of interest" description="Disordered" evidence="1">
    <location>
        <begin position="119"/>
        <end position="154"/>
    </location>
</feature>
<keyword evidence="4" id="KW-1185">Reference proteome</keyword>
<evidence type="ECO:0000256" key="1">
    <source>
        <dbReference type="SAM" id="MobiDB-lite"/>
    </source>
</evidence>
<feature type="compositionally biased region" description="Polar residues" evidence="1">
    <location>
        <begin position="122"/>
        <end position="132"/>
    </location>
</feature>
<feature type="compositionally biased region" description="Low complexity" evidence="1">
    <location>
        <begin position="133"/>
        <end position="154"/>
    </location>
</feature>
<gene>
    <name evidence="3" type="ORF">ACGTZG_00475</name>
</gene>
<evidence type="ECO:0000259" key="2">
    <source>
        <dbReference type="Pfam" id="PF21939"/>
    </source>
</evidence>
<dbReference type="Pfam" id="PF21939">
    <property type="entry name" value="Gp10_C"/>
    <property type="match status" value="1"/>
</dbReference>
<dbReference type="EMBL" id="JBIEKR010000001">
    <property type="protein sequence ID" value="MFG6271661.1"/>
    <property type="molecule type" value="Genomic_DNA"/>
</dbReference>
<evidence type="ECO:0000313" key="4">
    <source>
        <dbReference type="Proteomes" id="UP001605989"/>
    </source>
</evidence>
<name>A0ABW7DJY9_9FIRM</name>
<evidence type="ECO:0000313" key="3">
    <source>
        <dbReference type="EMBL" id="MFG6271661.1"/>
    </source>
</evidence>
<protein>
    <submittedName>
        <fullName evidence="3">Phage baseplate protein</fullName>
    </submittedName>
</protein>
<dbReference type="RefSeq" id="WP_113855934.1">
    <property type="nucleotide sequence ID" value="NZ_CP011940.1"/>
</dbReference>
<proteinExistence type="predicted"/>
<dbReference type="Proteomes" id="UP001605989">
    <property type="component" value="Unassembled WGS sequence"/>
</dbReference>
<sequence>MKRQAFQPGEIRDENDNIIREGTYGKKSAFATADNKGILDYMINNFDALKDAIDGGRVYVASASDLPKTGDTAAVYIVEDSGKWYYWDSKTAAYITMDNARTIANEAIAARDAAKASQTAAKTSETNAKTSETNAGNSQSAAASSASAAKTSETNAKSSQTAAASSASASASSASAAKTSQTAAATSETNAKTALVSCQNIQTQVNNGLQSLTSAVKYRGSVASFSALPTSGQSVGDMYNIKAAGGTDANGTAVRAGDNVVWNGSGWDDQAGTVDLSNYYTKNEINGAVISTTVSNDTITFIHKDASKTTATVNNVGHATKASQDDKGQTIDVAALKTLITKTVDDAVLQCKKDLYPVGSVFVSMTDSRNPSAILGFGTWEALPAGYGLVAQGTATAEDGSTLTFTAGQKSGEFKHQLSVWELASHQHEIITHTSGGQSTTDHKWTASIANVADNTVVDISSGLVTAGTSISGNSEYHNNVSPVMAAYLWKRTA</sequence>
<organism evidence="3 4">
    <name type="scientific">Megasphaera hexanoica</name>
    <dbReference type="NCBI Taxonomy" id="1675036"/>
    <lineage>
        <taxon>Bacteria</taxon>
        <taxon>Bacillati</taxon>
        <taxon>Bacillota</taxon>
        <taxon>Negativicutes</taxon>
        <taxon>Veillonellales</taxon>
        <taxon>Veillonellaceae</taxon>
        <taxon>Megasphaera</taxon>
    </lineage>
</organism>
<comment type="caution">
    <text evidence="3">The sequence shown here is derived from an EMBL/GenBank/DDBJ whole genome shotgun (WGS) entry which is preliminary data.</text>
</comment>
<feature type="domain" description="Baseplate structural protein Gp10 C-terminal" evidence="2">
    <location>
        <begin position="355"/>
        <end position="493"/>
    </location>
</feature>
<dbReference type="InterPro" id="IPR053827">
    <property type="entry name" value="Gp10_C"/>
</dbReference>
<reference evidence="3 4" key="1">
    <citation type="submission" date="2024-10" db="EMBL/GenBank/DDBJ databases">
        <authorList>
            <person name="Sang B.-I."/>
            <person name="Prabhaharan D."/>
        </authorList>
    </citation>
    <scope>NUCLEOTIDE SEQUENCE [LARGE SCALE GENOMIC DNA]</scope>
    <source>
        <strain evidence="3 4">MH</strain>
    </source>
</reference>